<evidence type="ECO:0000313" key="1">
    <source>
        <dbReference type="EMBL" id="CCC96827.1"/>
    </source>
</evidence>
<sequence>MVELLCELLDPFNFEDAPFVEVMVGHLEAGLIDMLNGHMGMDDLKKISDAIEENSTSVSSHIMKAMEHAIVREFEEISDRVVELDSESTLNDYMGYLGALALRVGIPKSIVERAEKAVKERIEAIEEEATIAEAPEVGRGKRENETFDDTAIQNLFAPLLSL</sequence>
<organism evidence="1 2">
    <name type="scientific">Azospirillum baldaniorum</name>
    <dbReference type="NCBI Taxonomy" id="1064539"/>
    <lineage>
        <taxon>Bacteria</taxon>
        <taxon>Pseudomonadati</taxon>
        <taxon>Pseudomonadota</taxon>
        <taxon>Alphaproteobacteria</taxon>
        <taxon>Rhodospirillales</taxon>
        <taxon>Azospirillaceae</taxon>
        <taxon>Azospirillum</taxon>
    </lineage>
</organism>
<dbReference type="AlphaFoldDB" id="A0A9P1JNQ5"/>
<dbReference type="Proteomes" id="UP000007319">
    <property type="component" value="Chromosome"/>
</dbReference>
<gene>
    <name evidence="1" type="ORF">AZOBR_30040</name>
</gene>
<protein>
    <submittedName>
        <fullName evidence="1">Uncharacterized protein</fullName>
    </submittedName>
</protein>
<keyword evidence="2" id="KW-1185">Reference proteome</keyword>
<dbReference type="KEGG" id="abs:AZOBR_30040"/>
<evidence type="ECO:0000313" key="2">
    <source>
        <dbReference type="Proteomes" id="UP000007319"/>
    </source>
</evidence>
<proteinExistence type="predicted"/>
<accession>A0A9P1JNQ5</accession>
<dbReference type="EMBL" id="HE577327">
    <property type="protein sequence ID" value="CCC96827.1"/>
    <property type="molecule type" value="Genomic_DNA"/>
</dbReference>
<reference evidence="1 2" key="1">
    <citation type="journal article" date="2011" name="PLoS Genet.">
        <title>Azospirillum genomes reveal transition of bacteria from aquatic to terrestrial environments.</title>
        <authorList>
            <person name="Wisniewski-Dye F."/>
            <person name="Borziak K."/>
            <person name="Khalsa-Moyers G."/>
            <person name="Alexandre G."/>
            <person name="Sukharnikov L.O."/>
            <person name="Wuichet K."/>
            <person name="Hurst G.B."/>
            <person name="McDonald W.H."/>
            <person name="Robertson J.S."/>
            <person name="Barbe V."/>
            <person name="Calteau A."/>
            <person name="Rouy Z."/>
            <person name="Mangenot S."/>
            <person name="Prigent-Combaret C."/>
            <person name="Normand P."/>
            <person name="Boyer M."/>
            <person name="Siguier P."/>
            <person name="Dessaux Y."/>
            <person name="Elmerich C."/>
            <person name="Condemine G."/>
            <person name="Krishnen G."/>
            <person name="Kennedy I."/>
            <person name="Paterson A.H."/>
            <person name="Gonzalez V."/>
            <person name="Mavingui P."/>
            <person name="Zhulin I.B."/>
        </authorList>
    </citation>
    <scope>NUCLEOTIDE SEQUENCE [LARGE SCALE GENOMIC DNA]</scope>
    <source>
        <strain evidence="1 2">Sp245</strain>
    </source>
</reference>
<name>A0A9P1JNQ5_9PROT</name>